<proteinExistence type="predicted"/>
<dbReference type="EMBL" id="CP034160">
    <property type="protein sequence ID" value="AZI53914.1"/>
    <property type="molecule type" value="Genomic_DNA"/>
</dbReference>
<evidence type="ECO:0000313" key="2">
    <source>
        <dbReference type="EMBL" id="AZI55666.1"/>
    </source>
</evidence>
<dbReference type="EMBL" id="CP034160">
    <property type="protein sequence ID" value="AZI55666.1"/>
    <property type="molecule type" value="Genomic_DNA"/>
</dbReference>
<accession>A0A3G8ZNZ0</accession>
<gene>
    <name evidence="1" type="ORF">EIB75_00970</name>
    <name evidence="2" type="ORF">EIB75_10570</name>
</gene>
<evidence type="ECO:0000313" key="1">
    <source>
        <dbReference type="EMBL" id="AZI53914.1"/>
    </source>
</evidence>
<reference evidence="3" key="2">
    <citation type="submission" date="2018-11" db="EMBL/GenBank/DDBJ databases">
        <title>Proposal to divide the Flavobacteriaceae and reorganize its genera based on Amino Acid Identity values calculated from whole genome sequences.</title>
        <authorList>
            <person name="Nicholson A.C."/>
            <person name="Gulvik C.A."/>
            <person name="Whitney A.M."/>
            <person name="Sheth M."/>
            <person name="Batra D."/>
            <person name="Pryor J."/>
            <person name="Bernardet J.-F."/>
            <person name="Hugo C."/>
            <person name="Kampfer P."/>
            <person name="Newman J.D."/>
            <person name="McQuiston J.R."/>
        </authorList>
    </citation>
    <scope>NUCLEOTIDE SEQUENCE [LARGE SCALE GENOMIC DNA]</scope>
    <source>
        <strain evidence="3">H6466</strain>
    </source>
</reference>
<organism evidence="2 3">
    <name type="scientific">Epilithonimonas vandammei</name>
    <dbReference type="NCBI Taxonomy" id="2487072"/>
    <lineage>
        <taxon>Bacteria</taxon>
        <taxon>Pseudomonadati</taxon>
        <taxon>Bacteroidota</taxon>
        <taxon>Flavobacteriia</taxon>
        <taxon>Flavobacteriales</taxon>
        <taxon>Weeksellaceae</taxon>
        <taxon>Chryseobacterium group</taxon>
        <taxon>Epilithonimonas</taxon>
    </lineage>
</organism>
<evidence type="ECO:0000313" key="3">
    <source>
        <dbReference type="Proteomes" id="UP000272316"/>
    </source>
</evidence>
<dbReference type="Proteomes" id="UP000272316">
    <property type="component" value="Chromosome"/>
</dbReference>
<sequence>MAQDQNTPDALIVVGIATIKSWFVKGAVPKAAQFASVFDSFWHKNTKIPMSSINGLSEALGRKAETQLVEETAQAQQQLLEEQVAKSAKFLKDVRLFDDLINADYSAGVADVNPDLEINTGSMHYNFPFLYFGVGENQAVKVEIYHTPE</sequence>
<dbReference type="AlphaFoldDB" id="A0A3G8ZNZ0"/>
<dbReference type="KEGG" id="eva:EIB75_10570"/>
<protein>
    <submittedName>
        <fullName evidence="2">Uncharacterized protein</fullName>
    </submittedName>
</protein>
<dbReference type="RefSeq" id="WP_124985409.1">
    <property type="nucleotide sequence ID" value="NZ_CP034160.1"/>
</dbReference>
<name>A0A3G8ZNZ0_9FLAO</name>
<dbReference type="KEGG" id="eva:EIB75_00970"/>
<reference evidence="2" key="1">
    <citation type="submission" date="2018-11" db="EMBL/GenBank/DDBJ databases">
        <title>Proposal to divide the Flavobacteriaceae and reorganize its genera based on Amino Acid Identity values calculated from whole genome sequences.</title>
        <authorList>
            <person name="Nicholson A.C."/>
            <person name="Gulvik C.A."/>
            <person name="Whitney A.M."/>
            <person name="Humrighouse B.W."/>
            <person name="Bell M."/>
            <person name="Holmes B."/>
            <person name="Steigerwalt A."/>
            <person name="Villarma A."/>
            <person name="Sheth M."/>
            <person name="Batra D."/>
            <person name="Pryor J."/>
            <person name="Bernardet J.-F."/>
            <person name="Hugo C."/>
            <person name="Kampfer P."/>
            <person name="Newman J."/>
            <person name="Mcquiston J.R."/>
        </authorList>
    </citation>
    <scope>NUCLEOTIDE SEQUENCE [LARGE SCALE GENOMIC DNA]</scope>
    <source>
        <strain evidence="2">H6466</strain>
    </source>
</reference>